<keyword evidence="1" id="KW-0812">Transmembrane</keyword>
<dbReference type="Pfam" id="PF14351">
    <property type="entry name" value="DUF4401"/>
    <property type="match status" value="1"/>
</dbReference>
<dbReference type="InterPro" id="IPR025513">
    <property type="entry name" value="DUF4401"/>
</dbReference>
<feature type="transmembrane region" description="Helical" evidence="1">
    <location>
        <begin position="115"/>
        <end position="135"/>
    </location>
</feature>
<dbReference type="EMBL" id="JBHRUG010000027">
    <property type="protein sequence ID" value="MFC3284485.1"/>
    <property type="molecule type" value="Genomic_DNA"/>
</dbReference>
<feature type="transmembrane region" description="Helical" evidence="1">
    <location>
        <begin position="164"/>
        <end position="181"/>
    </location>
</feature>
<evidence type="ECO:0000256" key="1">
    <source>
        <dbReference type="SAM" id="Phobius"/>
    </source>
</evidence>
<dbReference type="Proteomes" id="UP001595579">
    <property type="component" value="Unassembled WGS sequence"/>
</dbReference>
<sequence>MSRPEMPLREKLGQVGIAVTGNDDTPVLETPWFVRALQALSGWLAAVFLLGFIALGVAFVIESSVASAALGLAMIATAYGLLRKTPGDFVEHLALAVSLAGQLLVAWAIGSAMDGVSAGLWWALLGLQVVLAMVMPSLTHRTFSAFAASLALYMALAESGVPDIATGLVLLVATWIWLHEFRWPDRMRRMQALGYGLLLGLLAIQSVGSFGQPLLGLWSGPDSAALTWLGPWVGEGLATLALLLLLWHVFHHREHGVDLAKRIAAYGAVALLLLASLQAHGLIQGAMVVALGFAIGNRLVMGLGVILLLLSIANYYYLLDATLLIKALTLAVIGVLLLAMRWGLRHWWAREELGDE</sequence>
<feature type="transmembrane region" description="Helical" evidence="1">
    <location>
        <begin position="263"/>
        <end position="283"/>
    </location>
</feature>
<keyword evidence="1" id="KW-1133">Transmembrane helix</keyword>
<evidence type="ECO:0000313" key="4">
    <source>
        <dbReference type="Proteomes" id="UP001595579"/>
    </source>
</evidence>
<feature type="transmembrane region" description="Helical" evidence="1">
    <location>
        <begin position="232"/>
        <end position="251"/>
    </location>
</feature>
<evidence type="ECO:0000313" key="3">
    <source>
        <dbReference type="EMBL" id="MFC3284485.1"/>
    </source>
</evidence>
<feature type="transmembrane region" description="Helical" evidence="1">
    <location>
        <begin position="323"/>
        <end position="344"/>
    </location>
</feature>
<gene>
    <name evidence="3" type="ORF">ACFOEV_12815</name>
</gene>
<feature type="transmembrane region" description="Helical" evidence="1">
    <location>
        <begin position="40"/>
        <end position="59"/>
    </location>
</feature>
<organism evidence="3 4">
    <name type="scientific">Litchfieldella rifensis</name>
    <dbReference type="NCBI Taxonomy" id="762643"/>
    <lineage>
        <taxon>Bacteria</taxon>
        <taxon>Pseudomonadati</taxon>
        <taxon>Pseudomonadota</taxon>
        <taxon>Gammaproteobacteria</taxon>
        <taxon>Oceanospirillales</taxon>
        <taxon>Halomonadaceae</taxon>
        <taxon>Litchfieldella</taxon>
    </lineage>
</organism>
<accession>A0ABV7LS56</accession>
<feature type="transmembrane region" description="Helical" evidence="1">
    <location>
        <begin position="193"/>
        <end position="212"/>
    </location>
</feature>
<keyword evidence="1" id="KW-0472">Membrane</keyword>
<feature type="transmembrane region" description="Helical" evidence="1">
    <location>
        <begin position="89"/>
        <end position="109"/>
    </location>
</feature>
<keyword evidence="4" id="KW-1185">Reference proteome</keyword>
<reference evidence="4" key="1">
    <citation type="journal article" date="2019" name="Int. J. Syst. Evol. Microbiol.">
        <title>The Global Catalogue of Microorganisms (GCM) 10K type strain sequencing project: providing services to taxonomists for standard genome sequencing and annotation.</title>
        <authorList>
            <consortium name="The Broad Institute Genomics Platform"/>
            <consortium name="The Broad Institute Genome Sequencing Center for Infectious Disease"/>
            <person name="Wu L."/>
            <person name="Ma J."/>
        </authorList>
    </citation>
    <scope>NUCLEOTIDE SEQUENCE [LARGE SCALE GENOMIC DNA]</scope>
    <source>
        <strain evidence="4">CECT 7698</strain>
    </source>
</reference>
<comment type="caution">
    <text evidence="3">The sequence shown here is derived from an EMBL/GenBank/DDBJ whole genome shotgun (WGS) entry which is preliminary data.</text>
</comment>
<evidence type="ECO:0000259" key="2">
    <source>
        <dbReference type="Pfam" id="PF14351"/>
    </source>
</evidence>
<feature type="transmembrane region" description="Helical" evidence="1">
    <location>
        <begin position="295"/>
        <end position="316"/>
    </location>
</feature>
<dbReference type="RefSeq" id="WP_386774515.1">
    <property type="nucleotide sequence ID" value="NZ_JBHRUG010000027.1"/>
</dbReference>
<feature type="domain" description="DUF4401" evidence="2">
    <location>
        <begin position="31"/>
        <end position="344"/>
    </location>
</feature>
<protein>
    <submittedName>
        <fullName evidence="3">DUF4401 domain-containing protein</fullName>
    </submittedName>
</protein>
<name>A0ABV7LS56_9GAMM</name>
<proteinExistence type="predicted"/>